<feature type="compositionally biased region" description="Polar residues" evidence="1">
    <location>
        <begin position="78"/>
        <end position="98"/>
    </location>
</feature>
<proteinExistence type="predicted"/>
<feature type="domain" description="Alpha-carbonic anhydrase" evidence="2">
    <location>
        <begin position="1"/>
        <end position="69"/>
    </location>
</feature>
<dbReference type="Gene3D" id="3.10.200.10">
    <property type="entry name" value="Alpha carbonic anhydrase"/>
    <property type="match status" value="1"/>
</dbReference>
<protein>
    <recommendedName>
        <fullName evidence="2">Alpha-carbonic anhydrase domain-containing protein</fullName>
    </recommendedName>
</protein>
<name>A0AA40FVB0_9HYME</name>
<dbReference type="Pfam" id="PF00194">
    <property type="entry name" value="Carb_anhydrase"/>
    <property type="match status" value="1"/>
</dbReference>
<dbReference type="EMBL" id="JAHYIQ010000015">
    <property type="protein sequence ID" value="KAK1126026.1"/>
    <property type="molecule type" value="Genomic_DNA"/>
</dbReference>
<evidence type="ECO:0000313" key="3">
    <source>
        <dbReference type="EMBL" id="KAK1126026.1"/>
    </source>
</evidence>
<comment type="caution">
    <text evidence="3">The sequence shown here is derived from an EMBL/GenBank/DDBJ whole genome shotgun (WGS) entry which is preliminary data.</text>
</comment>
<dbReference type="AlphaFoldDB" id="A0AA40FVB0"/>
<dbReference type="InterPro" id="IPR036398">
    <property type="entry name" value="CA_dom_sf"/>
</dbReference>
<evidence type="ECO:0000313" key="4">
    <source>
        <dbReference type="Proteomes" id="UP001177670"/>
    </source>
</evidence>
<dbReference type="InterPro" id="IPR001148">
    <property type="entry name" value="CA_dom"/>
</dbReference>
<feature type="region of interest" description="Disordered" evidence="1">
    <location>
        <begin position="73"/>
        <end position="99"/>
    </location>
</feature>
<dbReference type="Proteomes" id="UP001177670">
    <property type="component" value="Unassembled WGS sequence"/>
</dbReference>
<keyword evidence="4" id="KW-1185">Reference proteome</keyword>
<gene>
    <name evidence="3" type="ORF">K0M31_005555</name>
</gene>
<accession>A0AA40FVB0</accession>
<evidence type="ECO:0000259" key="2">
    <source>
        <dbReference type="PROSITE" id="PS51144"/>
    </source>
</evidence>
<sequence>MTYEGSTTHPGCWETAVWLILNKPIYVTARELYALRKLMQGPSTIPKAPLGNNSRPLQDLHYRTIRTNIDFHKRTRGRTTAPSRTTSSESWPTTQTRDISGFRRDRFTRTFASRQKNHSARLDKVTVQKTLIRPKKKKRQTKFCRSANSSSTLTIFHLSALRNDERSEN</sequence>
<evidence type="ECO:0000256" key="1">
    <source>
        <dbReference type="SAM" id="MobiDB-lite"/>
    </source>
</evidence>
<dbReference type="PROSITE" id="PS51144">
    <property type="entry name" value="ALPHA_CA_2"/>
    <property type="match status" value="1"/>
</dbReference>
<organism evidence="3 4">
    <name type="scientific">Melipona bicolor</name>
    <dbReference type="NCBI Taxonomy" id="60889"/>
    <lineage>
        <taxon>Eukaryota</taxon>
        <taxon>Metazoa</taxon>
        <taxon>Ecdysozoa</taxon>
        <taxon>Arthropoda</taxon>
        <taxon>Hexapoda</taxon>
        <taxon>Insecta</taxon>
        <taxon>Pterygota</taxon>
        <taxon>Neoptera</taxon>
        <taxon>Endopterygota</taxon>
        <taxon>Hymenoptera</taxon>
        <taxon>Apocrita</taxon>
        <taxon>Aculeata</taxon>
        <taxon>Apoidea</taxon>
        <taxon>Anthophila</taxon>
        <taxon>Apidae</taxon>
        <taxon>Melipona</taxon>
    </lineage>
</organism>
<reference evidence="3" key="1">
    <citation type="submission" date="2021-10" db="EMBL/GenBank/DDBJ databases">
        <title>Melipona bicolor Genome sequencing and assembly.</title>
        <authorList>
            <person name="Araujo N.S."/>
            <person name="Arias M.C."/>
        </authorList>
    </citation>
    <scope>NUCLEOTIDE SEQUENCE</scope>
    <source>
        <strain evidence="3">USP_2M_L1-L4_2017</strain>
        <tissue evidence="3">Whole body</tissue>
    </source>
</reference>
<dbReference type="SUPFAM" id="SSF51069">
    <property type="entry name" value="Carbonic anhydrase"/>
    <property type="match status" value="1"/>
</dbReference>